<evidence type="ECO:0000256" key="4">
    <source>
        <dbReference type="ARBA" id="ARBA00023163"/>
    </source>
</evidence>
<feature type="domain" description="HTH merR-type" evidence="5">
    <location>
        <begin position="2"/>
        <end position="71"/>
    </location>
</feature>
<proteinExistence type="predicted"/>
<dbReference type="SMART" id="SM00422">
    <property type="entry name" value="HTH_MERR"/>
    <property type="match status" value="1"/>
</dbReference>
<dbReference type="GO" id="GO:0003677">
    <property type="term" value="F:DNA binding"/>
    <property type="evidence" value="ECO:0007669"/>
    <property type="project" value="UniProtKB-KW"/>
</dbReference>
<dbReference type="EMBL" id="MKQR01000026">
    <property type="protein sequence ID" value="OLR90767.1"/>
    <property type="molecule type" value="Genomic_DNA"/>
</dbReference>
<dbReference type="Proteomes" id="UP000186040">
    <property type="component" value="Unassembled WGS sequence"/>
</dbReference>
<keyword evidence="1" id="KW-0805">Transcription regulation</keyword>
<evidence type="ECO:0000256" key="1">
    <source>
        <dbReference type="ARBA" id="ARBA00023015"/>
    </source>
</evidence>
<dbReference type="GO" id="GO:0003700">
    <property type="term" value="F:DNA-binding transcription factor activity"/>
    <property type="evidence" value="ECO:0007669"/>
    <property type="project" value="InterPro"/>
</dbReference>
<dbReference type="PRINTS" id="PR00040">
    <property type="entry name" value="HTHMERR"/>
</dbReference>
<accession>A0A1Q9LFE6</accession>
<dbReference type="InterPro" id="IPR009061">
    <property type="entry name" value="DNA-bd_dom_put_sf"/>
</dbReference>
<dbReference type="PANTHER" id="PTHR30204:SF90">
    <property type="entry name" value="HTH-TYPE TRANSCRIPTIONAL ACTIVATOR MTA"/>
    <property type="match status" value="1"/>
</dbReference>
<reference evidence="6 7" key="1">
    <citation type="submission" date="2016-10" db="EMBL/GenBank/DDBJ databases">
        <title>The Draft Genome Sequence of Actinokineospora bangkokensis 44EHWT reveals the biosynthetic pathway of antifungal compounds Thailandins with unusual extender unit butylmalonyl-CoA.</title>
        <authorList>
            <person name="Greule A."/>
            <person name="Intra B."/>
            <person name="Flemming S."/>
            <person name="Rommel M.G."/>
            <person name="Panbangred W."/>
            <person name="Bechthold A."/>
        </authorList>
    </citation>
    <scope>NUCLEOTIDE SEQUENCE [LARGE SCALE GENOMIC DNA]</scope>
    <source>
        <strain evidence="6 7">44EHW</strain>
    </source>
</reference>
<evidence type="ECO:0000313" key="6">
    <source>
        <dbReference type="EMBL" id="OLR90767.1"/>
    </source>
</evidence>
<dbReference type="PANTHER" id="PTHR30204">
    <property type="entry name" value="REDOX-CYCLING DRUG-SENSING TRANSCRIPTIONAL ACTIVATOR SOXR"/>
    <property type="match status" value="1"/>
</dbReference>
<dbReference type="CDD" id="cd01106">
    <property type="entry name" value="HTH_TipAL-Mta"/>
    <property type="match status" value="1"/>
</dbReference>
<dbReference type="PROSITE" id="PS50937">
    <property type="entry name" value="HTH_MERR_2"/>
    <property type="match status" value="1"/>
</dbReference>
<dbReference type="SUPFAM" id="SSF46955">
    <property type="entry name" value="Putative DNA-binding domain"/>
    <property type="match status" value="1"/>
</dbReference>
<gene>
    <name evidence="6" type="ORF">BJP25_29720</name>
</gene>
<evidence type="ECO:0000313" key="7">
    <source>
        <dbReference type="Proteomes" id="UP000186040"/>
    </source>
</evidence>
<dbReference type="Gene3D" id="1.10.490.50">
    <property type="entry name" value="Antibiotic binding domain of TipA-like multidrug resistance regulators"/>
    <property type="match status" value="1"/>
</dbReference>
<dbReference type="InterPro" id="IPR012925">
    <property type="entry name" value="TipAS_dom"/>
</dbReference>
<evidence type="ECO:0000256" key="3">
    <source>
        <dbReference type="ARBA" id="ARBA00023159"/>
    </source>
</evidence>
<protein>
    <recommendedName>
        <fullName evidence="5">HTH merR-type domain-containing protein</fullName>
    </recommendedName>
</protein>
<organism evidence="6 7">
    <name type="scientific">Actinokineospora bangkokensis</name>
    <dbReference type="NCBI Taxonomy" id="1193682"/>
    <lineage>
        <taxon>Bacteria</taxon>
        <taxon>Bacillati</taxon>
        <taxon>Actinomycetota</taxon>
        <taxon>Actinomycetes</taxon>
        <taxon>Pseudonocardiales</taxon>
        <taxon>Pseudonocardiaceae</taxon>
        <taxon>Actinokineospora</taxon>
    </lineage>
</organism>
<keyword evidence="7" id="KW-1185">Reference proteome</keyword>
<dbReference type="Pfam" id="PF13411">
    <property type="entry name" value="MerR_1"/>
    <property type="match status" value="1"/>
</dbReference>
<evidence type="ECO:0000256" key="2">
    <source>
        <dbReference type="ARBA" id="ARBA00023125"/>
    </source>
</evidence>
<keyword evidence="3" id="KW-0010">Activator</keyword>
<dbReference type="STRING" id="1193682.BJP25_29720"/>
<dbReference type="InterPro" id="IPR047057">
    <property type="entry name" value="MerR_fam"/>
</dbReference>
<evidence type="ECO:0000259" key="5">
    <source>
        <dbReference type="PROSITE" id="PS50937"/>
    </source>
</evidence>
<dbReference type="InterPro" id="IPR036244">
    <property type="entry name" value="TipA-like_antibiotic-bd"/>
</dbReference>
<dbReference type="RefSeq" id="WP_075977438.1">
    <property type="nucleotide sequence ID" value="NZ_MKQR01000026.1"/>
</dbReference>
<comment type="caution">
    <text evidence="6">The sequence shown here is derived from an EMBL/GenBank/DDBJ whole genome shotgun (WGS) entry which is preliminary data.</text>
</comment>
<keyword evidence="4" id="KW-0804">Transcription</keyword>
<dbReference type="InterPro" id="IPR000551">
    <property type="entry name" value="MerR-type_HTH_dom"/>
</dbReference>
<name>A0A1Q9LFE6_9PSEU</name>
<dbReference type="Gene3D" id="1.10.1660.10">
    <property type="match status" value="1"/>
</dbReference>
<dbReference type="Pfam" id="PF07739">
    <property type="entry name" value="TipAS"/>
    <property type="match status" value="1"/>
</dbReference>
<sequence>MAWTIQQVARMSGVTSRTLRHYDEIGLLPPSRVGANGYRYYEQEQVLRLQRILLLRQLGMGLDGIAAVLSEQTDALTALRRHRDELLAERLRFEKLIETVTRTIEDVERGDEMSAGSTAHWFTGLDQRTQEQYQREARERWGERAVDAAAERGGWSEDKARAWGALLERFVELIDAGLEPGDPRVQGAVADHHAWLTGHWTPDRESYQGLADVYADDPRFREKFDRTDPRLAEFLRTAMRAWALDNLG</sequence>
<dbReference type="AlphaFoldDB" id="A0A1Q9LFE6"/>
<dbReference type="SUPFAM" id="SSF89082">
    <property type="entry name" value="Antibiotic binding domain of TipA-like multidrug resistance regulators"/>
    <property type="match status" value="1"/>
</dbReference>
<keyword evidence="2" id="KW-0238">DNA-binding</keyword>